<dbReference type="EMBL" id="FN430197">
    <property type="protein sequence ID" value="CAZ83077.1"/>
    <property type="molecule type" value="Genomic_DNA"/>
</dbReference>
<dbReference type="InParanoid" id="D5GEY4"/>
<dbReference type="RefSeq" id="XP_002838886.1">
    <property type="nucleotide sequence ID" value="XM_002838840.1"/>
</dbReference>
<dbReference type="HOGENOM" id="CLU_1448715_0_0_1"/>
<keyword evidence="2" id="KW-1185">Reference proteome</keyword>
<organism evidence="1 2">
    <name type="scientific">Tuber melanosporum (strain Mel28)</name>
    <name type="common">Perigord black truffle</name>
    <dbReference type="NCBI Taxonomy" id="656061"/>
    <lineage>
        <taxon>Eukaryota</taxon>
        <taxon>Fungi</taxon>
        <taxon>Dikarya</taxon>
        <taxon>Ascomycota</taxon>
        <taxon>Pezizomycotina</taxon>
        <taxon>Pezizomycetes</taxon>
        <taxon>Pezizales</taxon>
        <taxon>Tuberaceae</taxon>
        <taxon>Tuber</taxon>
    </lineage>
</organism>
<proteinExistence type="predicted"/>
<name>D5GEY4_TUBMM</name>
<sequence>MILSIASPILHTPPLIPRTRPLINLDIPNALSPDNILDLQPSMIIHRPLGDGPPDRIPILHHEVESGSGAVIAGLVRVAPNCVYLSRKLVQDNVTVCNDVRFASIGWDDPVQASVMGGGTRDSCACALVCPFTAAAIAAFGFRAAADVSWVVGAVASGGLAPAGSTIGSGNAHACRTVYCTAVVDGG</sequence>
<dbReference type="GeneID" id="9188615"/>
<accession>D5GEY4</accession>
<dbReference type="AlphaFoldDB" id="D5GEY4"/>
<dbReference type="KEGG" id="tml:GSTUM_00006651001"/>
<evidence type="ECO:0000313" key="2">
    <source>
        <dbReference type="Proteomes" id="UP000006911"/>
    </source>
</evidence>
<protein>
    <submittedName>
        <fullName evidence="1">(Perigord truffle) hypothetical protein</fullName>
    </submittedName>
</protein>
<dbReference type="Proteomes" id="UP000006911">
    <property type="component" value="Unassembled WGS sequence"/>
</dbReference>
<reference evidence="1 2" key="1">
    <citation type="journal article" date="2010" name="Nature">
        <title>Perigord black truffle genome uncovers evolutionary origins and mechanisms of symbiosis.</title>
        <authorList>
            <person name="Martin F."/>
            <person name="Kohler A."/>
            <person name="Murat C."/>
            <person name="Balestrini R."/>
            <person name="Coutinho P.M."/>
            <person name="Jaillon O."/>
            <person name="Montanini B."/>
            <person name="Morin E."/>
            <person name="Noel B."/>
            <person name="Percudani R."/>
            <person name="Porcel B."/>
            <person name="Rubini A."/>
            <person name="Amicucci A."/>
            <person name="Amselem J."/>
            <person name="Anthouard V."/>
            <person name="Arcioni S."/>
            <person name="Artiguenave F."/>
            <person name="Aury J.M."/>
            <person name="Ballario P."/>
            <person name="Bolchi A."/>
            <person name="Brenna A."/>
            <person name="Brun A."/>
            <person name="Buee M."/>
            <person name="Cantarel B."/>
            <person name="Chevalier G."/>
            <person name="Couloux A."/>
            <person name="Da Silva C."/>
            <person name="Denoeud F."/>
            <person name="Duplessis S."/>
            <person name="Ghignone S."/>
            <person name="Hilselberger B."/>
            <person name="Iotti M."/>
            <person name="Marcais B."/>
            <person name="Mello A."/>
            <person name="Miranda M."/>
            <person name="Pacioni G."/>
            <person name="Quesneville H."/>
            <person name="Riccioni C."/>
            <person name="Ruotolo R."/>
            <person name="Splivallo R."/>
            <person name="Stocchi V."/>
            <person name="Tisserant E."/>
            <person name="Viscomi A.R."/>
            <person name="Zambonelli A."/>
            <person name="Zampieri E."/>
            <person name="Henrissat B."/>
            <person name="Lebrun M.H."/>
            <person name="Paolocci F."/>
            <person name="Bonfante P."/>
            <person name="Ottonello S."/>
            <person name="Wincker P."/>
        </authorList>
    </citation>
    <scope>NUCLEOTIDE SEQUENCE [LARGE SCALE GENOMIC DNA]</scope>
    <source>
        <strain evidence="1 2">Mel28</strain>
    </source>
</reference>
<gene>
    <name evidence="1" type="ORF">GSTUM_00006651001</name>
</gene>
<evidence type="ECO:0000313" key="1">
    <source>
        <dbReference type="EMBL" id="CAZ83077.1"/>
    </source>
</evidence>